<dbReference type="Gene3D" id="2.40.160.10">
    <property type="entry name" value="Porin"/>
    <property type="match status" value="1"/>
</dbReference>
<organism evidence="2 3">
    <name type="scientific">Rubritalea halochordaticola</name>
    <dbReference type="NCBI Taxonomy" id="714537"/>
    <lineage>
        <taxon>Bacteria</taxon>
        <taxon>Pseudomonadati</taxon>
        <taxon>Verrucomicrobiota</taxon>
        <taxon>Verrucomicrobiia</taxon>
        <taxon>Verrucomicrobiales</taxon>
        <taxon>Rubritaleaceae</taxon>
        <taxon>Rubritalea</taxon>
    </lineage>
</organism>
<proteinExistence type="predicted"/>
<reference evidence="2 3" key="1">
    <citation type="submission" date="2024-02" db="EMBL/GenBank/DDBJ databases">
        <title>Rubritalea halochordaticola NBRC 107102.</title>
        <authorList>
            <person name="Ichikawa N."/>
            <person name="Katano-Makiyama Y."/>
            <person name="Hidaka K."/>
        </authorList>
    </citation>
    <scope>NUCLEOTIDE SEQUENCE [LARGE SCALE GENOMIC DNA]</scope>
    <source>
        <strain evidence="2 3">NBRC 107102</strain>
    </source>
</reference>
<dbReference type="Pfam" id="PF07396">
    <property type="entry name" value="Porin_O_P"/>
    <property type="match status" value="1"/>
</dbReference>
<keyword evidence="3" id="KW-1185">Reference proteome</keyword>
<accession>A0ABP9UVV9</accession>
<keyword evidence="1" id="KW-0732">Signal</keyword>
<dbReference type="EMBL" id="BAABRL010000002">
    <property type="protein sequence ID" value="GAA5494502.1"/>
    <property type="molecule type" value="Genomic_DNA"/>
</dbReference>
<dbReference type="RefSeq" id="WP_346187462.1">
    <property type="nucleotide sequence ID" value="NZ_BAABRL010000002.1"/>
</dbReference>
<dbReference type="SUPFAM" id="SSF56935">
    <property type="entry name" value="Porins"/>
    <property type="match status" value="1"/>
</dbReference>
<feature type="chain" id="PRO_5045432695" description="Porin" evidence="1">
    <location>
        <begin position="22"/>
        <end position="382"/>
    </location>
</feature>
<dbReference type="InterPro" id="IPR023614">
    <property type="entry name" value="Porin_dom_sf"/>
</dbReference>
<evidence type="ECO:0000313" key="2">
    <source>
        <dbReference type="EMBL" id="GAA5494502.1"/>
    </source>
</evidence>
<name>A0ABP9UVV9_9BACT</name>
<evidence type="ECO:0000313" key="3">
    <source>
        <dbReference type="Proteomes" id="UP001424741"/>
    </source>
</evidence>
<gene>
    <name evidence="2" type="ORF">Rhal01_00664</name>
</gene>
<dbReference type="Proteomes" id="UP001424741">
    <property type="component" value="Unassembled WGS sequence"/>
</dbReference>
<protein>
    <recommendedName>
        <fullName evidence="4">Porin</fullName>
    </recommendedName>
</protein>
<feature type="signal peptide" evidence="1">
    <location>
        <begin position="1"/>
        <end position="21"/>
    </location>
</feature>
<evidence type="ECO:0008006" key="4">
    <source>
        <dbReference type="Google" id="ProtNLM"/>
    </source>
</evidence>
<sequence length="382" mass="43588">MYSTTPTILALSALLCSFSQAGELAPAEENTSACDFLKSIGEVYKNDENPYIQELTFFGRFQWQYGYTEGEAMDGEDFDEQYTEIRRLRAGVEVDFLKHFELKTRLNLEQGGPDNHRLGVDDFDTATLSYKVDDLWGFEDVEVSYGRQKFTLGAESHESSRKIKTVERSNIGNYFYSGKRPTGLLVSAERFGAEFNAGIYSTEDDSDFIGGWNDGEAYYVGIGYGGWQADFLYNEVDVTDGEATEDDIFEFRWASSLAYQFEHGRWEILFNALYGELLDGEEVYGAVIMPSYFLIEDKLEAVMRYQYAGSDGNNLRLTKRYAQEAADTRKGDENHTIYAGLNYYFCGHRSKILTGVEYETLDRDNGQDADAVTFWTAIRMYF</sequence>
<dbReference type="InterPro" id="IPR010870">
    <property type="entry name" value="Porin_O/P"/>
</dbReference>
<comment type="caution">
    <text evidence="2">The sequence shown here is derived from an EMBL/GenBank/DDBJ whole genome shotgun (WGS) entry which is preliminary data.</text>
</comment>
<evidence type="ECO:0000256" key="1">
    <source>
        <dbReference type="SAM" id="SignalP"/>
    </source>
</evidence>